<dbReference type="PANTHER" id="PTHR47583">
    <property type="entry name" value="ADENINE NUCLEOTIDE ALPHA HYDROLASES-LIKE SUPERFAMILY PROTEIN"/>
    <property type="match status" value="1"/>
</dbReference>
<evidence type="ECO:0000313" key="3">
    <source>
        <dbReference type="EMBL" id="JAG86673.1"/>
    </source>
</evidence>
<dbReference type="Pfam" id="PF00582">
    <property type="entry name" value="Usp"/>
    <property type="match status" value="1"/>
</dbReference>
<dbReference type="InterPro" id="IPR014729">
    <property type="entry name" value="Rossmann-like_a/b/a_fold"/>
</dbReference>
<evidence type="ECO:0000256" key="1">
    <source>
        <dbReference type="SAM" id="MobiDB-lite"/>
    </source>
</evidence>
<protein>
    <submittedName>
        <fullName evidence="3">TSA: Wollemia nobilis Ref_Wollemi_Transcript_14609_1111 transcribed RNA sequence</fullName>
    </submittedName>
</protein>
<dbReference type="PANTHER" id="PTHR47583:SF1">
    <property type="entry name" value="ADENINE NUCLEOTIDE ALPHA HYDROLASES-LIKE SUPERFAMILY PROTEIN"/>
    <property type="match status" value="1"/>
</dbReference>
<proteinExistence type="predicted"/>
<dbReference type="SUPFAM" id="SSF52402">
    <property type="entry name" value="Adenine nucleotide alpha hydrolases-like"/>
    <property type="match status" value="1"/>
</dbReference>
<dbReference type="InterPro" id="IPR006015">
    <property type="entry name" value="Universal_stress_UspA"/>
</dbReference>
<name>A0A0C9S6L3_9CONI</name>
<dbReference type="Gene3D" id="3.40.50.620">
    <property type="entry name" value="HUPs"/>
    <property type="match status" value="1"/>
</dbReference>
<sequence length="186" mass="20499">MENEEHRWKDINLPTPSGKSKEPELERETGERRRGRDILVAVDHGPNSKHAFDWAVEHLCRMADTLHLVHVVSKSNFDVICGLRLSSGSKDEVLLEVTESLMEKLAVEAYEVAMVQTEARILEGDAGKAICREAARIQPAALVMGTRGQGIIKSVLQGSVSEHCFHNCSSPVVIVPPKEPGDQSII</sequence>
<accession>A0A0C9S6L3</accession>
<dbReference type="CDD" id="cd23659">
    <property type="entry name" value="USP_At3g01520-like"/>
    <property type="match status" value="1"/>
</dbReference>
<feature type="region of interest" description="Disordered" evidence="1">
    <location>
        <begin position="1"/>
        <end position="33"/>
    </location>
</feature>
<feature type="domain" description="UspA" evidence="2">
    <location>
        <begin position="36"/>
        <end position="176"/>
    </location>
</feature>
<dbReference type="InterPro" id="IPR006016">
    <property type="entry name" value="UspA"/>
</dbReference>
<dbReference type="EMBL" id="GCHU01014525">
    <property type="protein sequence ID" value="JAG86673.1"/>
    <property type="molecule type" value="Transcribed_RNA"/>
</dbReference>
<dbReference type="AlphaFoldDB" id="A0A0C9S6L3"/>
<evidence type="ECO:0000259" key="2">
    <source>
        <dbReference type="Pfam" id="PF00582"/>
    </source>
</evidence>
<dbReference type="PRINTS" id="PR01438">
    <property type="entry name" value="UNVRSLSTRESS"/>
</dbReference>
<reference evidence="3" key="1">
    <citation type="submission" date="2015-02" db="EMBL/GenBank/DDBJ databases">
        <title>A transcriptome of Wollemia nobilis - a relic of Gondwana.</title>
        <authorList>
            <person name="Chia J.Y."/>
            <person name="Leong Y.S."/>
            <person name="Abdul Karim S."/>
            <person name="Wan Azmi N."/>
            <person name="Hercus R."/>
            <person name="Croft L."/>
        </authorList>
    </citation>
    <scope>NUCLEOTIDE SEQUENCE</scope>
    <source>
        <strain evidence="3">MaeBrown</strain>
        <tissue evidence="3">Leaf</tissue>
    </source>
</reference>
<feature type="compositionally biased region" description="Basic and acidic residues" evidence="1">
    <location>
        <begin position="19"/>
        <end position="33"/>
    </location>
</feature>
<organism evidence="3">
    <name type="scientific">Wollemia nobilis</name>
    <dbReference type="NCBI Taxonomy" id="56998"/>
    <lineage>
        <taxon>Eukaryota</taxon>
        <taxon>Viridiplantae</taxon>
        <taxon>Streptophyta</taxon>
        <taxon>Embryophyta</taxon>
        <taxon>Tracheophyta</taxon>
        <taxon>Spermatophyta</taxon>
        <taxon>Pinopsida</taxon>
        <taxon>Pinidae</taxon>
        <taxon>Conifers II</taxon>
        <taxon>Araucariales</taxon>
        <taxon>Araucariaceae</taxon>
        <taxon>Wollemia</taxon>
    </lineage>
</organism>
<feature type="compositionally biased region" description="Basic and acidic residues" evidence="1">
    <location>
        <begin position="1"/>
        <end position="10"/>
    </location>
</feature>